<name>A0A834X9J0_9FABA</name>
<dbReference type="SUPFAM" id="SSF55257">
    <property type="entry name" value="RBP11-like subunits of RNA polymerase"/>
    <property type="match status" value="1"/>
</dbReference>
<dbReference type="Gene3D" id="2.170.120.12">
    <property type="entry name" value="DNA-directed RNA polymerase, insert domain"/>
    <property type="match status" value="1"/>
</dbReference>
<keyword evidence="5" id="KW-1185">Reference proteome</keyword>
<dbReference type="GO" id="GO:0005665">
    <property type="term" value="C:RNA polymerase II, core complex"/>
    <property type="evidence" value="ECO:0007669"/>
    <property type="project" value="TreeGrafter"/>
</dbReference>
<accession>A0A834X9J0</accession>
<comment type="caution">
    <text evidence="4">The sequence shown here is derived from an EMBL/GenBank/DDBJ whole genome shotgun (WGS) entry which is preliminary data.</text>
</comment>
<dbReference type="InterPro" id="IPR036603">
    <property type="entry name" value="RBP11-like"/>
</dbReference>
<dbReference type="Pfam" id="PF01000">
    <property type="entry name" value="RNA_pol_A_bac"/>
    <property type="match status" value="1"/>
</dbReference>
<gene>
    <name evidence="4" type="ORF">G2W53_003087</name>
</gene>
<keyword evidence="1 4" id="KW-0240">DNA-directed RNA polymerase</keyword>
<organism evidence="4 5">
    <name type="scientific">Senna tora</name>
    <dbReference type="NCBI Taxonomy" id="362788"/>
    <lineage>
        <taxon>Eukaryota</taxon>
        <taxon>Viridiplantae</taxon>
        <taxon>Streptophyta</taxon>
        <taxon>Embryophyta</taxon>
        <taxon>Tracheophyta</taxon>
        <taxon>Spermatophyta</taxon>
        <taxon>Magnoliopsida</taxon>
        <taxon>eudicotyledons</taxon>
        <taxon>Gunneridae</taxon>
        <taxon>Pentapetalae</taxon>
        <taxon>rosids</taxon>
        <taxon>fabids</taxon>
        <taxon>Fabales</taxon>
        <taxon>Fabaceae</taxon>
        <taxon>Caesalpinioideae</taxon>
        <taxon>Cassia clade</taxon>
        <taxon>Senna</taxon>
    </lineage>
</organism>
<evidence type="ECO:0000256" key="1">
    <source>
        <dbReference type="ARBA" id="ARBA00022478"/>
    </source>
</evidence>
<dbReference type="Proteomes" id="UP000634136">
    <property type="component" value="Unassembled WGS sequence"/>
</dbReference>
<dbReference type="InterPro" id="IPR011262">
    <property type="entry name" value="DNA-dir_RNA_pol_insert"/>
</dbReference>
<dbReference type="InterPro" id="IPR011263">
    <property type="entry name" value="DNA-dir_RNA_pol_RpoA/D/Rpb3"/>
</dbReference>
<dbReference type="GO" id="GO:0046983">
    <property type="term" value="F:protein dimerization activity"/>
    <property type="evidence" value="ECO:0007669"/>
    <property type="project" value="InterPro"/>
</dbReference>
<evidence type="ECO:0000313" key="4">
    <source>
        <dbReference type="EMBL" id="KAF7840789.1"/>
    </source>
</evidence>
<evidence type="ECO:0000256" key="2">
    <source>
        <dbReference type="ARBA" id="ARBA00023163"/>
    </source>
</evidence>
<reference evidence="4" key="1">
    <citation type="submission" date="2020-09" db="EMBL/GenBank/DDBJ databases">
        <title>Genome-Enabled Discovery of Anthraquinone Biosynthesis in Senna tora.</title>
        <authorList>
            <person name="Kang S.-H."/>
            <person name="Pandey R.P."/>
            <person name="Lee C.-M."/>
            <person name="Sim J.-S."/>
            <person name="Jeong J.-T."/>
            <person name="Choi B.-S."/>
            <person name="Jung M."/>
            <person name="Ginzburg D."/>
            <person name="Zhao K."/>
            <person name="Won S.Y."/>
            <person name="Oh T.-J."/>
            <person name="Yu Y."/>
            <person name="Kim N.-H."/>
            <person name="Lee O.R."/>
            <person name="Lee T.-H."/>
            <person name="Bashyal P."/>
            <person name="Kim T.-S."/>
            <person name="Lee W.-H."/>
            <person name="Kawkins C."/>
            <person name="Kim C.-K."/>
            <person name="Kim J.S."/>
            <person name="Ahn B.O."/>
            <person name="Rhee S.Y."/>
            <person name="Sohng J.K."/>
        </authorList>
    </citation>
    <scope>NUCLEOTIDE SEQUENCE</scope>
    <source>
        <tissue evidence="4">Leaf</tissue>
    </source>
</reference>
<dbReference type="SUPFAM" id="SSF56553">
    <property type="entry name" value="Insert subdomain of RNA polymerase alpha subunit"/>
    <property type="match status" value="1"/>
</dbReference>
<proteinExistence type="predicted"/>
<dbReference type="InterPro" id="IPR036643">
    <property type="entry name" value="RNApol_insert_sf"/>
</dbReference>
<protein>
    <submittedName>
        <fullName evidence="4">DNA-directed RNA polymerases II, IV and V subunit 3-like</fullName>
    </submittedName>
</protein>
<evidence type="ECO:0000259" key="3">
    <source>
        <dbReference type="SMART" id="SM00662"/>
    </source>
</evidence>
<dbReference type="Pfam" id="PF01193">
    <property type="entry name" value="RNA_pol_L"/>
    <property type="match status" value="1"/>
</dbReference>
<sequence length="275" mass="30759">MELRGTNESVVRTLQRIMTSEVPTIAIDIVIVEKNSSSVENLLLADRLTVIPLTGDRASSLYYSTDCPNCKGFKDYCDLCSVEFRLSAKCIAGETLDVTTKDLITSNSAVVPVDFRNATSGGTLIVKLGIGEEVKLKAIARKGIGKVKQKWSPVTTVAYFSLAQVKINEELMETLTLEQKKDWVASCPANMFQIERHTQKVVLSRPEAYHYDDKVTWKAEAMGMPGLVEMCEKKDTFMFKLETTGALEAFQLYINALEILKQELLLEDDDIDYSF</sequence>
<dbReference type="InterPro" id="IPR050518">
    <property type="entry name" value="Rpo3/RPB3_RNA_Pol_subunit"/>
</dbReference>
<dbReference type="EMBL" id="JAAIUW010000002">
    <property type="protein sequence ID" value="KAF7840789.1"/>
    <property type="molecule type" value="Genomic_DNA"/>
</dbReference>
<dbReference type="GO" id="GO:0003899">
    <property type="term" value="F:DNA-directed RNA polymerase activity"/>
    <property type="evidence" value="ECO:0007669"/>
    <property type="project" value="InterPro"/>
</dbReference>
<evidence type="ECO:0000313" key="5">
    <source>
        <dbReference type="Proteomes" id="UP000634136"/>
    </source>
</evidence>
<dbReference type="SMART" id="SM00662">
    <property type="entry name" value="RPOLD"/>
    <property type="match status" value="1"/>
</dbReference>
<dbReference type="GO" id="GO:0006366">
    <property type="term" value="P:transcription by RNA polymerase II"/>
    <property type="evidence" value="ECO:0007669"/>
    <property type="project" value="TreeGrafter"/>
</dbReference>
<keyword evidence="2" id="KW-0804">Transcription</keyword>
<dbReference type="OrthoDB" id="270173at2759"/>
<dbReference type="PANTHER" id="PTHR11800:SF2">
    <property type="entry name" value="DNA-DIRECTED RNA POLYMERASE II SUBUNIT RPB3"/>
    <property type="match status" value="1"/>
</dbReference>
<dbReference type="AlphaFoldDB" id="A0A834X9J0"/>
<dbReference type="Gene3D" id="3.30.1360.10">
    <property type="entry name" value="RNA polymerase, RBP11-like subunit"/>
    <property type="match status" value="1"/>
</dbReference>
<feature type="domain" description="DNA-directed RNA polymerase RpoA/D/Rpb3-type" evidence="3">
    <location>
        <begin position="2"/>
        <end position="270"/>
    </location>
</feature>
<dbReference type="PANTHER" id="PTHR11800">
    <property type="entry name" value="DNA-DIRECTED RNA POLYMERASE"/>
    <property type="match status" value="1"/>
</dbReference>